<reference evidence="2 3" key="1">
    <citation type="submission" date="2013-03" db="EMBL/GenBank/DDBJ databases">
        <authorList>
            <person name="Linke B."/>
        </authorList>
    </citation>
    <scope>NUCLEOTIDE SEQUENCE [LARGE SCALE GENOMIC DNA]</scope>
    <source>
        <strain evidence="2 3">B13</strain>
    </source>
</reference>
<dbReference type="KEGG" id="pkc:PKB_1258"/>
<dbReference type="PATRIC" id="fig|1301098.3.peg.1266"/>
<gene>
    <name evidence="2" type="ORF">PKB_1258</name>
</gene>
<proteinExistence type="predicted"/>
<dbReference type="Proteomes" id="UP000025241">
    <property type="component" value="Chromosome I"/>
</dbReference>
<name>A0A024HDV2_PSEKB</name>
<protein>
    <submittedName>
        <fullName evidence="2">Uncharacterized protein</fullName>
    </submittedName>
</protein>
<feature type="transmembrane region" description="Helical" evidence="1">
    <location>
        <begin position="6"/>
        <end position="27"/>
    </location>
</feature>
<dbReference type="EMBL" id="HG322950">
    <property type="protein sequence ID" value="CDF82623.1"/>
    <property type="molecule type" value="Genomic_DNA"/>
</dbReference>
<evidence type="ECO:0000313" key="3">
    <source>
        <dbReference type="Proteomes" id="UP000025241"/>
    </source>
</evidence>
<sequence>MEFTTTQIIATAIILAFIAIVAGIAYWSGHRAGKETGYSEGRTTATNYWRPLIATKIAQRDEAQRLLDCRNRELKALRTNIEIEADDHAEVLRGLQHRLAAATTLTPEDRAVLQAIASKLNLAADTWAGLRANDHAGAARVQAEYAAALAERAGTEPQDHPDTLLIEWLDLEATVHADHECAELRFMVCTRPAGHAHVRDIIRLGMQQAADIEQNHQATLEASA</sequence>
<organism evidence="2 3">
    <name type="scientific">Pseudomonas knackmussii (strain DSM 6978 / CCUG 54928 / LMG 23759 / B13)</name>
    <dbReference type="NCBI Taxonomy" id="1301098"/>
    <lineage>
        <taxon>Bacteria</taxon>
        <taxon>Pseudomonadati</taxon>
        <taxon>Pseudomonadota</taxon>
        <taxon>Gammaproteobacteria</taxon>
        <taxon>Pseudomonadales</taxon>
        <taxon>Pseudomonadaceae</taxon>
        <taxon>Pseudomonas</taxon>
    </lineage>
</organism>
<reference evidence="2 3" key="2">
    <citation type="submission" date="2014-05" db="EMBL/GenBank/DDBJ databases">
        <title>Genome sequence of the 3-chlorobenzoate degrading bacterium Pseudomonas knackmussii B13 shows multiple evidence for horizontal gene transfer.</title>
        <authorList>
            <person name="Miyazaki R."/>
            <person name="Bertelli C."/>
            <person name="Falquet L."/>
            <person name="Robinson-Rechavi M."/>
            <person name="Gharib W."/>
            <person name="Roy S."/>
            <person name="Van der Meer J.R."/>
        </authorList>
    </citation>
    <scope>NUCLEOTIDE SEQUENCE [LARGE SCALE GENOMIC DNA]</scope>
    <source>
        <strain evidence="2 3">B13</strain>
    </source>
</reference>
<dbReference type="OrthoDB" id="7029919at2"/>
<evidence type="ECO:0000256" key="1">
    <source>
        <dbReference type="SAM" id="Phobius"/>
    </source>
</evidence>
<dbReference type="STRING" id="1301098.PKB_1258"/>
<dbReference type="AlphaFoldDB" id="A0A024HDV2"/>
<dbReference type="HOGENOM" id="CLU_1234152_0_0_6"/>
<accession>A0A024HDV2</accession>
<keyword evidence="3" id="KW-1185">Reference proteome</keyword>
<keyword evidence="1" id="KW-0472">Membrane</keyword>
<keyword evidence="1" id="KW-0812">Transmembrane</keyword>
<keyword evidence="1" id="KW-1133">Transmembrane helix</keyword>
<dbReference type="RefSeq" id="WP_043249955.1">
    <property type="nucleotide sequence ID" value="NZ_HG322950.1"/>
</dbReference>
<evidence type="ECO:0000313" key="2">
    <source>
        <dbReference type="EMBL" id="CDF82623.1"/>
    </source>
</evidence>